<comment type="caution">
    <text evidence="1">The sequence shown here is derived from an EMBL/GenBank/DDBJ whole genome shotgun (WGS) entry which is preliminary data.</text>
</comment>
<dbReference type="OrthoDB" id="613763at2759"/>
<dbReference type="VEuPathDB" id="FungiDB:PC9H_005229"/>
<evidence type="ECO:0000313" key="2">
    <source>
        <dbReference type="Proteomes" id="UP000623687"/>
    </source>
</evidence>
<accession>A0A8H6ZZI3</accession>
<organism evidence="1 2">
    <name type="scientific">Pleurotus ostreatus</name>
    <name type="common">Oyster mushroom</name>
    <name type="synonym">White-rot fungus</name>
    <dbReference type="NCBI Taxonomy" id="5322"/>
    <lineage>
        <taxon>Eukaryota</taxon>
        <taxon>Fungi</taxon>
        <taxon>Dikarya</taxon>
        <taxon>Basidiomycota</taxon>
        <taxon>Agaricomycotina</taxon>
        <taxon>Agaricomycetes</taxon>
        <taxon>Agaricomycetidae</taxon>
        <taxon>Agaricales</taxon>
        <taxon>Pleurotineae</taxon>
        <taxon>Pleurotaceae</taxon>
        <taxon>Pleurotus</taxon>
    </lineage>
</organism>
<dbReference type="RefSeq" id="XP_036633306.1">
    <property type="nucleotide sequence ID" value="XM_036774804.1"/>
</dbReference>
<sequence length="352" mass="38539">MLFAAIPAELRDRVCAFLPKNDQLALAATSAVFLPVAQRRLYRHLAVSPAAHNLPVIAVLARNPQLARLVRTLSVNVPHGAGLLNAFYRDLATALSLMTELIDLEMCIDPAASWVLSHTPNTKFSRLTRFSSTFPFDSHVTNFLERIPALTELELDPDPVSSHTETIAPLSPSILTALSEFTGPSHVARAVVPGRPVQSIHITSGDLTTETVQSLKAATADIVMLCASTSAQPVPFLQSLTLHLPRIVYLRLMTTYTFTEAPDAVNFFLSNRCSSPILIASIQAFYESVANALNTLPALVTFELSGMHWGSYTTPQEGDKRVWQSQPLTADSPSEADVVIDDDLYFDEFFAY</sequence>
<evidence type="ECO:0008006" key="3">
    <source>
        <dbReference type="Google" id="ProtNLM"/>
    </source>
</evidence>
<protein>
    <recommendedName>
        <fullName evidence="3">F-box domain-containing protein</fullName>
    </recommendedName>
</protein>
<dbReference type="Proteomes" id="UP000623687">
    <property type="component" value="Unassembled WGS sequence"/>
</dbReference>
<proteinExistence type="predicted"/>
<dbReference type="AlphaFoldDB" id="A0A8H6ZZI3"/>
<name>A0A8H6ZZI3_PLEOS</name>
<keyword evidence="2" id="KW-1185">Reference proteome</keyword>
<evidence type="ECO:0000313" key="1">
    <source>
        <dbReference type="EMBL" id="KAF7433279.1"/>
    </source>
</evidence>
<gene>
    <name evidence="1" type="ORF">PC9H_005229</name>
</gene>
<dbReference type="EMBL" id="JACETU010000003">
    <property type="protein sequence ID" value="KAF7433279.1"/>
    <property type="molecule type" value="Genomic_DNA"/>
</dbReference>
<reference evidence="1" key="1">
    <citation type="submission" date="2019-07" db="EMBL/GenBank/DDBJ databases">
        <authorList>
            <person name="Palmer J.M."/>
        </authorList>
    </citation>
    <scope>NUCLEOTIDE SEQUENCE</scope>
    <source>
        <strain evidence="1">PC9</strain>
    </source>
</reference>
<dbReference type="GeneID" id="59375047"/>